<accession>A0A844YAK3</accession>
<name>A0A844YAK3_9SPHN</name>
<dbReference type="EMBL" id="WTYD01000004">
    <property type="protein sequence ID" value="MXO55135.1"/>
    <property type="molecule type" value="Genomic_DNA"/>
</dbReference>
<evidence type="ECO:0000256" key="1">
    <source>
        <dbReference type="SAM" id="SignalP"/>
    </source>
</evidence>
<evidence type="ECO:0008006" key="4">
    <source>
        <dbReference type="Google" id="ProtNLM"/>
    </source>
</evidence>
<feature type="signal peptide" evidence="1">
    <location>
        <begin position="1"/>
        <end position="20"/>
    </location>
</feature>
<organism evidence="2 3">
    <name type="scientific">Qipengyuania pelagi</name>
    <dbReference type="NCBI Taxonomy" id="994320"/>
    <lineage>
        <taxon>Bacteria</taxon>
        <taxon>Pseudomonadati</taxon>
        <taxon>Pseudomonadota</taxon>
        <taxon>Alphaproteobacteria</taxon>
        <taxon>Sphingomonadales</taxon>
        <taxon>Erythrobacteraceae</taxon>
        <taxon>Qipengyuania</taxon>
    </lineage>
</organism>
<evidence type="ECO:0000313" key="3">
    <source>
        <dbReference type="Proteomes" id="UP000430272"/>
    </source>
</evidence>
<dbReference type="RefSeq" id="WP_160662005.1">
    <property type="nucleotide sequence ID" value="NZ_BAABDV010000004.1"/>
</dbReference>
<sequence>MSTRILVLGALILGPAAAQAAPGDVNAQSFYLDAKDLSAKGMKAMFDKRTRPAMAAMKDAGERVRDENEAAKSRGAPIYCVSEAQRKKGMSPQMVVDMLGRVPEAQRKRVTLVQAWRSALVREYPCT</sequence>
<dbReference type="AlphaFoldDB" id="A0A844YAK3"/>
<gene>
    <name evidence="2" type="ORF">GRI47_14115</name>
</gene>
<dbReference type="OrthoDB" id="7428574at2"/>
<proteinExistence type="predicted"/>
<keyword evidence="3" id="KW-1185">Reference proteome</keyword>
<comment type="caution">
    <text evidence="2">The sequence shown here is derived from an EMBL/GenBank/DDBJ whole genome shotgun (WGS) entry which is preliminary data.</text>
</comment>
<keyword evidence="1" id="KW-0732">Signal</keyword>
<dbReference type="Proteomes" id="UP000430272">
    <property type="component" value="Unassembled WGS sequence"/>
</dbReference>
<protein>
    <recommendedName>
        <fullName evidence="4">Rap1a immunity protein domain-containing protein</fullName>
    </recommendedName>
</protein>
<evidence type="ECO:0000313" key="2">
    <source>
        <dbReference type="EMBL" id="MXO55135.1"/>
    </source>
</evidence>
<feature type="chain" id="PRO_5032825572" description="Rap1a immunity protein domain-containing protein" evidence="1">
    <location>
        <begin position="21"/>
        <end position="127"/>
    </location>
</feature>
<reference evidence="2 3" key="1">
    <citation type="submission" date="2019-12" db="EMBL/GenBank/DDBJ databases">
        <title>Genomic-based taxomic classification of the family Erythrobacteraceae.</title>
        <authorList>
            <person name="Xu L."/>
        </authorList>
    </citation>
    <scope>NUCLEOTIDE SEQUENCE [LARGE SCALE GENOMIC DNA]</scope>
    <source>
        <strain evidence="2 3">JCM 17468</strain>
    </source>
</reference>